<keyword evidence="1" id="KW-0812">Transmembrane</keyword>
<protein>
    <recommendedName>
        <fullName evidence="4">Beta-carotene 15,15'-monooxygenase</fullName>
    </recommendedName>
</protein>
<dbReference type="RefSeq" id="WP_166537182.1">
    <property type="nucleotide sequence ID" value="NZ_JAABLM010000009.1"/>
</dbReference>
<dbReference type="Proteomes" id="UP000798602">
    <property type="component" value="Unassembled WGS sequence"/>
</dbReference>
<reference evidence="3" key="1">
    <citation type="submission" date="2020-01" db="EMBL/GenBank/DDBJ databases">
        <title>Sphingomonas sp. strain CSW-10.</title>
        <authorList>
            <person name="Chen W.-M."/>
        </authorList>
    </citation>
    <scope>NUCLEOTIDE SEQUENCE [LARGE SCALE GENOMIC DNA]</scope>
    <source>
        <strain evidence="3">NST-5</strain>
    </source>
</reference>
<accession>A0ABW9Z8Y5</accession>
<gene>
    <name evidence="2" type="ORF">GV828_09145</name>
</gene>
<evidence type="ECO:0000313" key="2">
    <source>
        <dbReference type="EMBL" id="NBL65361.1"/>
    </source>
</evidence>
<evidence type="ECO:0000256" key="1">
    <source>
        <dbReference type="SAM" id="Phobius"/>
    </source>
</evidence>
<feature type="transmembrane region" description="Helical" evidence="1">
    <location>
        <begin position="167"/>
        <end position="190"/>
    </location>
</feature>
<evidence type="ECO:0008006" key="4">
    <source>
        <dbReference type="Google" id="ProtNLM"/>
    </source>
</evidence>
<feature type="transmembrane region" description="Helical" evidence="1">
    <location>
        <begin position="125"/>
        <end position="147"/>
    </location>
</feature>
<dbReference type="EMBL" id="JAABLM010000009">
    <property type="protein sequence ID" value="NBL65361.1"/>
    <property type="molecule type" value="Genomic_DNA"/>
</dbReference>
<comment type="caution">
    <text evidence="2">The sequence shown here is derived from an EMBL/GenBank/DDBJ whole genome shotgun (WGS) entry which is preliminary data.</text>
</comment>
<name>A0ABW9Z8Y5_9FLAO</name>
<keyword evidence="1" id="KW-0472">Membrane</keyword>
<organism evidence="2 3">
    <name type="scientific">Flavobacterium ichthyis</name>
    <dbReference type="NCBI Taxonomy" id="2698827"/>
    <lineage>
        <taxon>Bacteria</taxon>
        <taxon>Pseudomonadati</taxon>
        <taxon>Bacteroidota</taxon>
        <taxon>Flavobacteriia</taxon>
        <taxon>Flavobacteriales</taxon>
        <taxon>Flavobacteriaceae</taxon>
        <taxon>Flavobacterium</taxon>
    </lineage>
</organism>
<feature type="transmembrane region" description="Helical" evidence="1">
    <location>
        <begin position="71"/>
        <end position="96"/>
    </location>
</feature>
<keyword evidence="3" id="KW-1185">Reference proteome</keyword>
<evidence type="ECO:0000313" key="3">
    <source>
        <dbReference type="Proteomes" id="UP000798602"/>
    </source>
</evidence>
<keyword evidence="1" id="KW-1133">Transmembrane helix</keyword>
<proteinExistence type="predicted"/>
<feature type="transmembrane region" description="Helical" evidence="1">
    <location>
        <begin position="37"/>
        <end position="59"/>
    </location>
</feature>
<sequence length="213" mass="25390">MEELDLLKKDWKRSEGNFRQISELDIYKMIHKSSSSVVKWILVISMIEFVVLTVLGLVVSDENYVQRLEMMHILTVMNVLTYLNYAVVIGFIYFFYKNFRAISVTDSAKNLMKSILKSRKTVQYYIYYNLTMFVFIFALVLVCSCMYDPKMIETFNQISQHDNSTLIWIVTAVLFIVMFAAMFGLFWLFYRLVYGFLLRKLYKNYQELKKIEL</sequence>